<dbReference type="Proteomes" id="UP000267418">
    <property type="component" value="Unassembled WGS sequence"/>
</dbReference>
<dbReference type="OrthoDB" id="9256289at2"/>
<evidence type="ECO:0000313" key="1">
    <source>
        <dbReference type="EMBL" id="RTQ36643.1"/>
    </source>
</evidence>
<protein>
    <submittedName>
        <fullName evidence="1">Uncharacterized protein</fullName>
    </submittedName>
</protein>
<dbReference type="AlphaFoldDB" id="A0A3S0H382"/>
<comment type="caution">
    <text evidence="1">The sequence shown here is derived from an EMBL/GenBank/DDBJ whole genome shotgun (WGS) entry which is preliminary data.</text>
</comment>
<dbReference type="EMBL" id="RXOE01000001">
    <property type="protein sequence ID" value="RTQ36643.1"/>
    <property type="molecule type" value="Genomic_DNA"/>
</dbReference>
<gene>
    <name evidence="1" type="ORF">EJP69_02560</name>
</gene>
<proteinExistence type="predicted"/>
<keyword evidence="2" id="KW-1185">Reference proteome</keyword>
<evidence type="ECO:0000313" key="2">
    <source>
        <dbReference type="Proteomes" id="UP000267418"/>
    </source>
</evidence>
<name>A0A3S0H382_9BURK</name>
<dbReference type="RefSeq" id="WP_126468621.1">
    <property type="nucleotide sequence ID" value="NZ_RXOE01000001.1"/>
</dbReference>
<sequence>MPKRAIQPTPAFRQAVDDMQAKAGPNTVGLVMRFNEDDSTLRDLWSEGSNAPKHKYNPHPADRPEMWRCDLPGGGSRRANKVNDIRGYHAEEIFIACWPALLRGADLQENQLRCVELALSKSPCYGDSGSSLLRLANTPRYMPVGCSSKLYEFVLAKDMRIEWRIAFLSLNGSDATSYAPMGGIGVDRLMSARERQIADAAVQQVRYQAVDAPRSLEFARLQANMSTLMRQRANQLTGHDKGLLMNEARAENQAAIALRARVQQRSTALQTQARTLSVGVAQQGIALLEGLPNVDVRRWI</sequence>
<reference evidence="1 2" key="1">
    <citation type="submission" date="2018-12" db="EMBL/GenBank/DDBJ databases">
        <title>The genome of Variovorax gossypii DSM 100435.</title>
        <authorList>
            <person name="Gao J."/>
            <person name="Sun J."/>
        </authorList>
    </citation>
    <scope>NUCLEOTIDE SEQUENCE [LARGE SCALE GENOMIC DNA]</scope>
    <source>
        <strain evidence="1 2">DSM 100435</strain>
    </source>
</reference>
<organism evidence="1 2">
    <name type="scientific">Variovorax gossypii</name>
    <dbReference type="NCBI Taxonomy" id="1679495"/>
    <lineage>
        <taxon>Bacteria</taxon>
        <taxon>Pseudomonadati</taxon>
        <taxon>Pseudomonadota</taxon>
        <taxon>Betaproteobacteria</taxon>
        <taxon>Burkholderiales</taxon>
        <taxon>Comamonadaceae</taxon>
        <taxon>Variovorax</taxon>
    </lineage>
</organism>
<accession>A0A3S0H382</accession>